<dbReference type="EMBL" id="CAJZBQ010000011">
    <property type="protein sequence ID" value="CAG9313531.1"/>
    <property type="molecule type" value="Genomic_DNA"/>
</dbReference>
<protein>
    <recommendedName>
        <fullName evidence="6">Profilin</fullName>
    </recommendedName>
</protein>
<dbReference type="Proteomes" id="UP001162131">
    <property type="component" value="Unassembled WGS sequence"/>
</dbReference>
<evidence type="ECO:0000313" key="8">
    <source>
        <dbReference type="Proteomes" id="UP001162131"/>
    </source>
</evidence>
<dbReference type="InterPro" id="IPR048278">
    <property type="entry name" value="PFN"/>
</dbReference>
<comment type="subcellular location">
    <subcellularLocation>
        <location evidence="1">Cytoplasm</location>
        <location evidence="1">Cytoskeleton</location>
    </subcellularLocation>
</comment>
<keyword evidence="8" id="KW-1185">Reference proteome</keyword>
<keyword evidence="3" id="KW-0963">Cytoplasm</keyword>
<dbReference type="PROSITE" id="PS00414">
    <property type="entry name" value="PROFILIN"/>
    <property type="match status" value="1"/>
</dbReference>
<evidence type="ECO:0000256" key="6">
    <source>
        <dbReference type="RuleBase" id="RU003909"/>
    </source>
</evidence>
<evidence type="ECO:0000256" key="1">
    <source>
        <dbReference type="ARBA" id="ARBA00004245"/>
    </source>
</evidence>
<gene>
    <name evidence="7" type="ORF">BSTOLATCC_MIC9346</name>
</gene>
<reference evidence="7" key="1">
    <citation type="submission" date="2021-09" db="EMBL/GenBank/DDBJ databases">
        <authorList>
            <consortium name="AG Swart"/>
            <person name="Singh M."/>
            <person name="Singh A."/>
            <person name="Seah K."/>
            <person name="Emmerich C."/>
        </authorList>
    </citation>
    <scope>NUCLEOTIDE SEQUENCE</scope>
    <source>
        <strain evidence="7">ATCC30299</strain>
    </source>
</reference>
<dbReference type="PANTHER" id="PTHR11604">
    <property type="entry name" value="PROFILIN"/>
    <property type="match status" value="1"/>
</dbReference>
<organism evidence="7 8">
    <name type="scientific">Blepharisma stoltei</name>
    <dbReference type="NCBI Taxonomy" id="1481888"/>
    <lineage>
        <taxon>Eukaryota</taxon>
        <taxon>Sar</taxon>
        <taxon>Alveolata</taxon>
        <taxon>Ciliophora</taxon>
        <taxon>Postciliodesmatophora</taxon>
        <taxon>Heterotrichea</taxon>
        <taxon>Heterotrichida</taxon>
        <taxon>Blepharismidae</taxon>
        <taxon>Blepharisma</taxon>
    </lineage>
</organism>
<evidence type="ECO:0000313" key="7">
    <source>
        <dbReference type="EMBL" id="CAG9313531.1"/>
    </source>
</evidence>
<evidence type="ECO:0000256" key="2">
    <source>
        <dbReference type="ARBA" id="ARBA00010058"/>
    </source>
</evidence>
<accession>A0AAU9II93</accession>
<keyword evidence="4 6" id="KW-0009">Actin-binding</keyword>
<dbReference type="GO" id="GO:0005938">
    <property type="term" value="C:cell cortex"/>
    <property type="evidence" value="ECO:0007669"/>
    <property type="project" value="TreeGrafter"/>
</dbReference>
<dbReference type="AlphaFoldDB" id="A0AAU9II93"/>
<comment type="caution">
    <text evidence="7">The sequence shown here is derived from an EMBL/GenBank/DDBJ whole genome shotgun (WGS) entry which is preliminary data.</text>
</comment>
<dbReference type="GO" id="GO:0005856">
    <property type="term" value="C:cytoskeleton"/>
    <property type="evidence" value="ECO:0007669"/>
    <property type="project" value="UniProtKB-SubCell"/>
</dbReference>
<evidence type="ECO:0000256" key="4">
    <source>
        <dbReference type="ARBA" id="ARBA00023203"/>
    </source>
</evidence>
<dbReference type="Gene3D" id="3.30.450.30">
    <property type="entry name" value="Dynein light chain 2a, cytoplasmic"/>
    <property type="match status" value="1"/>
</dbReference>
<name>A0AAU9II93_9CILI</name>
<dbReference type="InterPro" id="IPR005455">
    <property type="entry name" value="PFN_euk"/>
</dbReference>
<dbReference type="InterPro" id="IPR036140">
    <property type="entry name" value="PFN_sf"/>
</dbReference>
<dbReference type="PANTHER" id="PTHR11604:SF0">
    <property type="entry name" value="PROFILIN"/>
    <property type="match status" value="1"/>
</dbReference>
<dbReference type="SMART" id="SM00392">
    <property type="entry name" value="PROF"/>
    <property type="match status" value="1"/>
</dbReference>
<dbReference type="Pfam" id="PF00235">
    <property type="entry name" value="Profilin"/>
    <property type="match status" value="1"/>
</dbReference>
<dbReference type="InterPro" id="IPR027310">
    <property type="entry name" value="Profilin_CS"/>
</dbReference>
<dbReference type="SUPFAM" id="SSF55770">
    <property type="entry name" value="Profilin (actin-binding protein)"/>
    <property type="match status" value="1"/>
</dbReference>
<evidence type="ECO:0000256" key="3">
    <source>
        <dbReference type="ARBA" id="ARBA00022490"/>
    </source>
</evidence>
<comment type="similarity">
    <text evidence="2 6">Belongs to the profilin family.</text>
</comment>
<sequence>MSWQSYIDTQLVNKLNSQNQWEITGCVEHAAIFGAADLSIWASTPGFALGQYNINVPTDDGVNEESCHVNEVDIFRSVVTTRSAGSKAGIRICNEKYFLVNYDEERHTIYLKKNGGGACIVKTLQTYIFASWNGALEHGGVHPGNQNPGLCNERCESLAAYLAGEGF</sequence>
<keyword evidence="5" id="KW-0206">Cytoskeleton</keyword>
<proteinExistence type="inferred from homology"/>
<dbReference type="CDD" id="cd00148">
    <property type="entry name" value="PROF"/>
    <property type="match status" value="1"/>
</dbReference>
<evidence type="ECO:0000256" key="5">
    <source>
        <dbReference type="ARBA" id="ARBA00023212"/>
    </source>
</evidence>
<dbReference type="GO" id="GO:0003785">
    <property type="term" value="F:actin monomer binding"/>
    <property type="evidence" value="ECO:0007669"/>
    <property type="project" value="TreeGrafter"/>
</dbReference>